<evidence type="ECO:0000313" key="2">
    <source>
        <dbReference type="EMBL" id="AYU68773.1"/>
    </source>
</evidence>
<keyword evidence="1" id="KW-0812">Transmembrane</keyword>
<sequence length="79" mass="9343">MIRHRFPFLSVSPFHSFSLNLNHDVHDVFILHLCITYNLHNVFVSMISSGLKVVCTMYMQFIVFLCCICPFKKTVFHYN</sequence>
<accession>A0A3G4RSY2</accession>
<reference evidence="2" key="1">
    <citation type="journal article" date="2018" name="Vet. Microbiol.">
        <title>Characterization of plasmids harboring blaCTX-M genes in Escherichia coli from French pigs.</title>
        <authorList>
            <person name="Lucas P."/>
            <person name="Jouy E."/>
            <person name="Le Devendec L."/>
            <person name="de Boisseson C."/>
            <person name="Perrin-Guyomard A."/>
            <person name="Jove T."/>
            <person name="Blanchard Y."/>
            <person name="Touzain F."/>
            <person name="Kempf I."/>
        </authorList>
    </citation>
    <scope>NUCLEOTIDE SEQUENCE</scope>
    <source>
        <strain evidence="2">12-034</strain>
        <plasmid evidence="2">p12-034</plasmid>
    </source>
</reference>
<feature type="transmembrane region" description="Helical" evidence="1">
    <location>
        <begin position="51"/>
        <end position="71"/>
    </location>
</feature>
<protein>
    <submittedName>
        <fullName evidence="2">Uncharacterized protein</fullName>
    </submittedName>
</protein>
<dbReference type="EMBL" id="MH847074">
    <property type="protein sequence ID" value="AYU68773.1"/>
    <property type="molecule type" value="Genomic_DNA"/>
</dbReference>
<evidence type="ECO:0000256" key="1">
    <source>
        <dbReference type="SAM" id="Phobius"/>
    </source>
</evidence>
<name>A0A3G4RSY2_ECOLX</name>
<geneLocation type="plasmid" evidence="2">
    <name>p12-034</name>
</geneLocation>
<keyword evidence="1" id="KW-0472">Membrane</keyword>
<proteinExistence type="predicted"/>
<dbReference type="AlphaFoldDB" id="A0A3G4RSY2"/>
<keyword evidence="2" id="KW-0614">Plasmid</keyword>
<gene>
    <name evidence="2" type="ORF">D0368_00005</name>
</gene>
<organism evidence="2">
    <name type="scientific">Escherichia coli</name>
    <dbReference type="NCBI Taxonomy" id="562"/>
    <lineage>
        <taxon>Bacteria</taxon>
        <taxon>Pseudomonadati</taxon>
        <taxon>Pseudomonadota</taxon>
        <taxon>Gammaproteobacteria</taxon>
        <taxon>Enterobacterales</taxon>
        <taxon>Enterobacteriaceae</taxon>
        <taxon>Escherichia</taxon>
    </lineage>
</organism>
<keyword evidence="1" id="KW-1133">Transmembrane helix</keyword>